<organism evidence="5 6">
    <name type="scientific">Candidatus Enterocloster faecavium</name>
    <dbReference type="NCBI Taxonomy" id="2838560"/>
    <lineage>
        <taxon>Bacteria</taxon>
        <taxon>Bacillati</taxon>
        <taxon>Bacillota</taxon>
        <taxon>Clostridia</taxon>
        <taxon>Lachnospirales</taxon>
        <taxon>Lachnospiraceae</taxon>
        <taxon>Enterocloster</taxon>
    </lineage>
</organism>
<evidence type="ECO:0000313" key="6">
    <source>
        <dbReference type="Proteomes" id="UP000886804"/>
    </source>
</evidence>
<evidence type="ECO:0000256" key="1">
    <source>
        <dbReference type="ARBA" id="ARBA00023015"/>
    </source>
</evidence>
<dbReference type="SMART" id="SM00345">
    <property type="entry name" value="HTH_GNTR"/>
    <property type="match status" value="1"/>
</dbReference>
<dbReference type="SUPFAM" id="SSF48008">
    <property type="entry name" value="GntR ligand-binding domain-like"/>
    <property type="match status" value="1"/>
</dbReference>
<dbReference type="PANTHER" id="PTHR43537:SF5">
    <property type="entry name" value="UXU OPERON TRANSCRIPTIONAL REGULATOR"/>
    <property type="match status" value="1"/>
</dbReference>
<dbReference type="PANTHER" id="PTHR43537">
    <property type="entry name" value="TRANSCRIPTIONAL REGULATOR, GNTR FAMILY"/>
    <property type="match status" value="1"/>
</dbReference>
<dbReference type="InterPro" id="IPR011711">
    <property type="entry name" value="GntR_C"/>
</dbReference>
<dbReference type="Proteomes" id="UP000886804">
    <property type="component" value="Unassembled WGS sequence"/>
</dbReference>
<dbReference type="Gene3D" id="1.10.10.10">
    <property type="entry name" value="Winged helix-like DNA-binding domain superfamily/Winged helix DNA-binding domain"/>
    <property type="match status" value="1"/>
</dbReference>
<reference evidence="5" key="1">
    <citation type="journal article" date="2021" name="PeerJ">
        <title>Extensive microbial diversity within the chicken gut microbiome revealed by metagenomics and culture.</title>
        <authorList>
            <person name="Gilroy R."/>
            <person name="Ravi A."/>
            <person name="Getino M."/>
            <person name="Pursley I."/>
            <person name="Horton D.L."/>
            <person name="Alikhan N.F."/>
            <person name="Baker D."/>
            <person name="Gharbi K."/>
            <person name="Hall N."/>
            <person name="Watson M."/>
            <person name="Adriaenssens E.M."/>
            <person name="Foster-Nyarko E."/>
            <person name="Jarju S."/>
            <person name="Secka A."/>
            <person name="Antonio M."/>
            <person name="Oren A."/>
            <person name="Chaudhuri R.R."/>
            <person name="La Ragione R."/>
            <person name="Hildebrand F."/>
            <person name="Pallen M.J."/>
        </authorList>
    </citation>
    <scope>NUCLEOTIDE SEQUENCE</scope>
    <source>
        <strain evidence="5">CHK188-4685</strain>
    </source>
</reference>
<keyword evidence="2" id="KW-0238">DNA-binding</keyword>
<dbReference type="InterPro" id="IPR000524">
    <property type="entry name" value="Tscrpt_reg_HTH_GntR"/>
</dbReference>
<proteinExistence type="predicted"/>
<dbReference type="Gene3D" id="1.20.120.530">
    <property type="entry name" value="GntR ligand-binding domain-like"/>
    <property type="match status" value="1"/>
</dbReference>
<dbReference type="PROSITE" id="PS50949">
    <property type="entry name" value="HTH_GNTR"/>
    <property type="match status" value="1"/>
</dbReference>
<dbReference type="Pfam" id="PF00392">
    <property type="entry name" value="GntR"/>
    <property type="match status" value="1"/>
</dbReference>
<accession>A0A9D2RM89</accession>
<dbReference type="SUPFAM" id="SSF46785">
    <property type="entry name" value="Winged helix' DNA-binding domain"/>
    <property type="match status" value="1"/>
</dbReference>
<dbReference type="CDD" id="cd07377">
    <property type="entry name" value="WHTH_GntR"/>
    <property type="match status" value="1"/>
</dbReference>
<dbReference type="GO" id="GO:0003677">
    <property type="term" value="F:DNA binding"/>
    <property type="evidence" value="ECO:0007669"/>
    <property type="project" value="UniProtKB-KW"/>
</dbReference>
<feature type="domain" description="HTH gntR-type" evidence="4">
    <location>
        <begin position="8"/>
        <end position="75"/>
    </location>
</feature>
<reference evidence="5" key="2">
    <citation type="submission" date="2021-04" db="EMBL/GenBank/DDBJ databases">
        <authorList>
            <person name="Gilroy R."/>
        </authorList>
    </citation>
    <scope>NUCLEOTIDE SEQUENCE</scope>
    <source>
        <strain evidence="5">CHK188-4685</strain>
    </source>
</reference>
<sequence>MSSDLEKKNEGTDVYTILRDDIISLRLRPGTFFSIKDICEIYNVGRSPGREALIRLAQEGLVTFLPQRGTVISTLDLERIDDEHFIRKSIEENVMKDFAAVFSPSVILKLEDNLQEQRNCLKTKDTRQFFALDEQFHRVFYEEAGRKHCADVVDKECGNYKRMRLLSFLLEDNIMENAIEEHEAMVSALSAREDLERLLFWFNLHVDRIKAQERKLVKRFPDLFSRGGVQDRRENNDLRTDFLLSIRSRG</sequence>
<keyword evidence="1" id="KW-0805">Transcription regulation</keyword>
<keyword evidence="3" id="KW-0804">Transcription</keyword>
<name>A0A9D2RM89_9FIRM</name>
<dbReference type="InterPro" id="IPR036388">
    <property type="entry name" value="WH-like_DNA-bd_sf"/>
</dbReference>
<evidence type="ECO:0000256" key="3">
    <source>
        <dbReference type="ARBA" id="ARBA00023163"/>
    </source>
</evidence>
<evidence type="ECO:0000259" key="4">
    <source>
        <dbReference type="PROSITE" id="PS50949"/>
    </source>
</evidence>
<dbReference type="GO" id="GO:0003700">
    <property type="term" value="F:DNA-binding transcription factor activity"/>
    <property type="evidence" value="ECO:0007669"/>
    <property type="project" value="InterPro"/>
</dbReference>
<protein>
    <submittedName>
        <fullName evidence="5">GntR family transcriptional regulator</fullName>
    </submittedName>
</protein>
<dbReference type="AlphaFoldDB" id="A0A9D2RM89"/>
<dbReference type="InterPro" id="IPR036390">
    <property type="entry name" value="WH_DNA-bd_sf"/>
</dbReference>
<dbReference type="InterPro" id="IPR008920">
    <property type="entry name" value="TF_FadR/GntR_C"/>
</dbReference>
<dbReference type="Pfam" id="PF07729">
    <property type="entry name" value="FCD"/>
    <property type="match status" value="1"/>
</dbReference>
<evidence type="ECO:0000313" key="5">
    <source>
        <dbReference type="EMBL" id="HJB08543.1"/>
    </source>
</evidence>
<gene>
    <name evidence="5" type="ORF">H9716_11895</name>
</gene>
<evidence type="ECO:0000256" key="2">
    <source>
        <dbReference type="ARBA" id="ARBA00023125"/>
    </source>
</evidence>
<dbReference type="EMBL" id="DWYS01000141">
    <property type="protein sequence ID" value="HJB08543.1"/>
    <property type="molecule type" value="Genomic_DNA"/>
</dbReference>
<comment type="caution">
    <text evidence="5">The sequence shown here is derived from an EMBL/GenBank/DDBJ whole genome shotgun (WGS) entry which is preliminary data.</text>
</comment>